<evidence type="ECO:0000256" key="1">
    <source>
        <dbReference type="SAM" id="Coils"/>
    </source>
</evidence>
<feature type="region of interest" description="Disordered" evidence="2">
    <location>
        <begin position="134"/>
        <end position="153"/>
    </location>
</feature>
<evidence type="ECO:0000256" key="2">
    <source>
        <dbReference type="SAM" id="MobiDB-lite"/>
    </source>
</evidence>
<protein>
    <submittedName>
        <fullName evidence="3">Uncharacterized protein</fullName>
    </submittedName>
</protein>
<feature type="coiled-coil region" evidence="1">
    <location>
        <begin position="438"/>
        <end position="469"/>
    </location>
</feature>
<name>A0ABD0UKQ7_DENTH</name>
<evidence type="ECO:0000313" key="3">
    <source>
        <dbReference type="EMBL" id="KAL0910927.1"/>
    </source>
</evidence>
<dbReference type="Proteomes" id="UP001552299">
    <property type="component" value="Unassembled WGS sequence"/>
</dbReference>
<accession>A0ABD0UKQ7</accession>
<sequence>MELQNTPFTVQLGRGASIQLANAVINTGNSEATIRFGSLEFPAATAMAAAVPFHGITVPGHTAKLDSAETYARRAYSVQQPRVARTATAKVVQQNRTSVIERLSHLEVSTVKKTDIKQKTLPILSSLITLPNEPFVPGRHDHEASSSGGRLSRRQRRKLNARLRAQQPLLVHPSTMPALEPEANIPTQNKFANLKWKKKYETLSARVHRVLKAARKNGLMKKKYQRPFINKTAKIPQRELPTARVTQEKLKSTPRGEHWSMKPELHIQESADKRSRWKGKEIWRPRLPERKLLEKNVRIGVTSGIASQRSAYKKNRQQWVPKEKVPMTNAYNSRHLGESSKESYCQPTSSYQKEINVDRTPPIEEVPVPHAEPEIYWKRRSEIRVQENDEEEDTMEVEVVYMVGHEDQIQYEQLEEEEVPLGDGQNDDQEEEVLAETLAQAQRRLKFQMKEKDKEISELNSKMTEMMAQMTAMMQLMQKNIITNPALAQPADHQNSIPTNLPTNPVLQMSGIRTTHEEENMADRLDHLQTHQNVANTSDPVMTPQLESIINEKIKAVIASEQVEKFVITSSPILPVNEENKIKGRMMSGKDEWQTAISKKMMKMIKQLEGVPGIKWKSSTEPVLELKENPNSGASTFRSLSWRRPKTKRFYKSFSKKSNNPNKSSKLKEKRTVLQKIINNLEDYRHPVRRPITLADFMSELHIDPSKVKDDEQEDEKLLHVETCRVISVASTVCQRDSIKDHDRGQIAISPTKMTNKMAFESCLMVVQTEDNSEEELYFSSDDESDQQIASQMGRVKLNEDSEHITKTSSDEAESNEVDQVHEENVYLLCKKLCMLGVADPTALDLFVVFISNDDKKLC</sequence>
<comment type="caution">
    <text evidence="3">The sequence shown here is derived from an EMBL/GenBank/DDBJ whole genome shotgun (WGS) entry which is preliminary data.</text>
</comment>
<gene>
    <name evidence="3" type="ORF">M5K25_019023</name>
</gene>
<feature type="region of interest" description="Disordered" evidence="2">
    <location>
        <begin position="799"/>
        <end position="818"/>
    </location>
</feature>
<dbReference type="AlphaFoldDB" id="A0ABD0UKQ7"/>
<proteinExistence type="predicted"/>
<feature type="compositionally biased region" description="Basic and acidic residues" evidence="2">
    <location>
        <begin position="799"/>
        <end position="810"/>
    </location>
</feature>
<keyword evidence="1" id="KW-0175">Coiled coil</keyword>
<evidence type="ECO:0000313" key="4">
    <source>
        <dbReference type="Proteomes" id="UP001552299"/>
    </source>
</evidence>
<organism evidence="3 4">
    <name type="scientific">Dendrobium thyrsiflorum</name>
    <name type="common">Pinecone-like raceme dendrobium</name>
    <name type="synonym">Orchid</name>
    <dbReference type="NCBI Taxonomy" id="117978"/>
    <lineage>
        <taxon>Eukaryota</taxon>
        <taxon>Viridiplantae</taxon>
        <taxon>Streptophyta</taxon>
        <taxon>Embryophyta</taxon>
        <taxon>Tracheophyta</taxon>
        <taxon>Spermatophyta</taxon>
        <taxon>Magnoliopsida</taxon>
        <taxon>Liliopsida</taxon>
        <taxon>Asparagales</taxon>
        <taxon>Orchidaceae</taxon>
        <taxon>Epidendroideae</taxon>
        <taxon>Malaxideae</taxon>
        <taxon>Dendrobiinae</taxon>
        <taxon>Dendrobium</taxon>
    </lineage>
</organism>
<reference evidence="3 4" key="1">
    <citation type="journal article" date="2024" name="Plant Biotechnol. J.">
        <title>Dendrobium thyrsiflorum genome and its molecular insights into genes involved in important horticultural traits.</title>
        <authorList>
            <person name="Chen B."/>
            <person name="Wang J.Y."/>
            <person name="Zheng P.J."/>
            <person name="Li K.L."/>
            <person name="Liang Y.M."/>
            <person name="Chen X.F."/>
            <person name="Zhang C."/>
            <person name="Zhao X."/>
            <person name="He X."/>
            <person name="Zhang G.Q."/>
            <person name="Liu Z.J."/>
            <person name="Xu Q."/>
        </authorList>
    </citation>
    <scope>NUCLEOTIDE SEQUENCE [LARGE SCALE GENOMIC DNA]</scope>
    <source>
        <strain evidence="3">GZMU011</strain>
    </source>
</reference>
<keyword evidence="4" id="KW-1185">Reference proteome</keyword>
<dbReference type="EMBL" id="JANQDX010000015">
    <property type="protein sequence ID" value="KAL0910927.1"/>
    <property type="molecule type" value="Genomic_DNA"/>
</dbReference>